<dbReference type="InterPro" id="IPR036388">
    <property type="entry name" value="WH-like_DNA-bd_sf"/>
</dbReference>
<evidence type="ECO:0000313" key="4">
    <source>
        <dbReference type="EMBL" id="UQK59001.1"/>
    </source>
</evidence>
<dbReference type="Gene3D" id="1.10.3290.10">
    <property type="entry name" value="Fido-like domain"/>
    <property type="match status" value="1"/>
</dbReference>
<dbReference type="InterPro" id="IPR040198">
    <property type="entry name" value="Fido_containing"/>
</dbReference>
<dbReference type="InterPro" id="IPR036597">
    <property type="entry name" value="Fido-like_dom_sf"/>
</dbReference>
<dbReference type="SUPFAM" id="SSF140931">
    <property type="entry name" value="Fic-like"/>
    <property type="match status" value="1"/>
</dbReference>
<gene>
    <name evidence="4" type="ORF">M1R53_07090</name>
</gene>
<evidence type="ECO:0000256" key="2">
    <source>
        <dbReference type="PIRSR" id="PIRSR640198-2"/>
    </source>
</evidence>
<feature type="domain" description="Fido" evidence="3">
    <location>
        <begin position="108"/>
        <end position="265"/>
    </location>
</feature>
<dbReference type="EMBL" id="CP096649">
    <property type="protein sequence ID" value="UQK59001.1"/>
    <property type="molecule type" value="Genomic_DNA"/>
</dbReference>
<feature type="active site" evidence="1">
    <location>
        <position position="196"/>
    </location>
</feature>
<proteinExistence type="predicted"/>
<dbReference type="PANTHER" id="PTHR13504">
    <property type="entry name" value="FIDO DOMAIN-CONTAINING PROTEIN DDB_G0283145"/>
    <property type="match status" value="1"/>
</dbReference>
<dbReference type="KEGG" id="fms:M1R53_07090"/>
<feature type="binding site" evidence="2">
    <location>
        <begin position="238"/>
        <end position="239"/>
    </location>
    <ligand>
        <name>ATP</name>
        <dbReference type="ChEBI" id="CHEBI:30616"/>
    </ligand>
</feature>
<dbReference type="RefSeq" id="WP_249242529.1">
    <property type="nucleotide sequence ID" value="NZ_CP096649.1"/>
</dbReference>
<dbReference type="InterPro" id="IPR003812">
    <property type="entry name" value="Fido"/>
</dbReference>
<keyword evidence="2" id="KW-0547">Nucleotide-binding</keyword>
<dbReference type="Pfam" id="PF02661">
    <property type="entry name" value="Fic"/>
    <property type="match status" value="1"/>
</dbReference>
<dbReference type="AlphaFoldDB" id="A0A9E7DJD5"/>
<evidence type="ECO:0000256" key="1">
    <source>
        <dbReference type="PIRSR" id="PIRSR640198-1"/>
    </source>
</evidence>
<dbReference type="Gene3D" id="1.10.10.10">
    <property type="entry name" value="Winged helix-like DNA-binding domain superfamily/Winged helix DNA-binding domain"/>
    <property type="match status" value="1"/>
</dbReference>
<evidence type="ECO:0000259" key="3">
    <source>
        <dbReference type="PROSITE" id="PS51459"/>
    </source>
</evidence>
<protein>
    <submittedName>
        <fullName evidence="4">Fic family protein</fullName>
    </submittedName>
</protein>
<keyword evidence="2" id="KW-0067">ATP-binding</keyword>
<dbReference type="PANTHER" id="PTHR13504:SF38">
    <property type="entry name" value="FIDO DOMAIN-CONTAINING PROTEIN"/>
    <property type="match status" value="1"/>
</dbReference>
<keyword evidence="5" id="KW-1185">Reference proteome</keyword>
<dbReference type="PROSITE" id="PS51459">
    <property type="entry name" value="FIDO"/>
    <property type="match status" value="1"/>
</dbReference>
<accession>A0A9E7DJD5</accession>
<organism evidence="4 5">
    <name type="scientific">Fenollaria massiliensis</name>
    <dbReference type="NCBI Taxonomy" id="938288"/>
    <lineage>
        <taxon>Bacteria</taxon>
        <taxon>Bacillati</taxon>
        <taxon>Bacillota</taxon>
        <taxon>Clostridia</taxon>
        <taxon>Eubacteriales</taxon>
        <taxon>Fenollaria</taxon>
    </lineage>
</organism>
<name>A0A9E7DJD5_9FIRM</name>
<evidence type="ECO:0000313" key="5">
    <source>
        <dbReference type="Proteomes" id="UP000831151"/>
    </source>
</evidence>
<sequence length="347" mass="40144">MREFDYSKLLDLNIPAKMYDLISKIYEYKGKQELYVANFSDVLDKMVEVAKIQSTKSSNAIEGISTNDTRLEKLMNKKSEPKNRNEEEIYGYREVLDIIHENYESIEFTKNNILTLHNKLYSYSGERHKGKFKTMDNSIVEVNSLGEKKVRFQPVSAFETEKYIDAMIEAYNKALSLKIPPLLLIPTVIHDFLAIHPFADGNGRMSRLLTLLLFYKNGFFVGKYISLEMIIEETKDIYYEELQASSENWHDGTNNDLPFIKYMLSVIYKAYSECDERFKLISEKSLSSSDRVMKIFANSLEPLSKSDIVVLCPDISQRTIERALKELKDSGLIKQVGKGRSTKYIKV</sequence>
<feature type="binding site" evidence="2">
    <location>
        <begin position="200"/>
        <end position="207"/>
    </location>
    <ligand>
        <name>ATP</name>
        <dbReference type="ChEBI" id="CHEBI:30616"/>
    </ligand>
</feature>
<dbReference type="Proteomes" id="UP000831151">
    <property type="component" value="Chromosome"/>
</dbReference>
<reference evidence="4" key="1">
    <citation type="submission" date="2022-04" db="EMBL/GenBank/DDBJ databases">
        <title>Complete genome sequences of Ezakiella coagulans and Fenollaria massiliensis.</title>
        <authorList>
            <person name="France M.T."/>
            <person name="Clifford J."/>
            <person name="Narina S."/>
            <person name="Rutt L."/>
            <person name="Ravel J."/>
        </authorList>
    </citation>
    <scope>NUCLEOTIDE SEQUENCE</scope>
    <source>
        <strain evidence="4">C0061C2</strain>
    </source>
</reference>
<dbReference type="GO" id="GO:0005524">
    <property type="term" value="F:ATP binding"/>
    <property type="evidence" value="ECO:0007669"/>
    <property type="project" value="UniProtKB-KW"/>
</dbReference>